<evidence type="ECO:0000313" key="5">
    <source>
        <dbReference type="EMBL" id="SHJ78341.1"/>
    </source>
</evidence>
<dbReference type="GO" id="GO:0016787">
    <property type="term" value="F:hydrolase activity"/>
    <property type="evidence" value="ECO:0007669"/>
    <property type="project" value="UniProtKB-KW"/>
</dbReference>
<dbReference type="SUPFAM" id="SSF55811">
    <property type="entry name" value="Nudix"/>
    <property type="match status" value="1"/>
</dbReference>
<evidence type="ECO:0000313" key="6">
    <source>
        <dbReference type="Proteomes" id="UP000184386"/>
    </source>
</evidence>
<proteinExistence type="predicted"/>
<dbReference type="InterPro" id="IPR015797">
    <property type="entry name" value="NUDIX_hydrolase-like_dom_sf"/>
</dbReference>
<dbReference type="STRING" id="1121322.SAMN02745136_00840"/>
<dbReference type="InterPro" id="IPR000086">
    <property type="entry name" value="NUDIX_hydrolase_dom"/>
</dbReference>
<accession>A0A1M6M4F9</accession>
<reference evidence="5 6" key="1">
    <citation type="submission" date="2016-11" db="EMBL/GenBank/DDBJ databases">
        <authorList>
            <person name="Jaros S."/>
            <person name="Januszkiewicz K."/>
            <person name="Wedrychowicz H."/>
        </authorList>
    </citation>
    <scope>NUCLEOTIDE SEQUENCE [LARGE SCALE GENOMIC DNA]</scope>
    <source>
        <strain evidence="5 6">DSM 15929</strain>
    </source>
</reference>
<feature type="transmembrane region" description="Helical" evidence="3">
    <location>
        <begin position="69"/>
        <end position="90"/>
    </location>
</feature>
<evidence type="ECO:0000256" key="3">
    <source>
        <dbReference type="SAM" id="Phobius"/>
    </source>
</evidence>
<gene>
    <name evidence="5" type="ORF">SAMN02745136_00840</name>
</gene>
<protein>
    <submittedName>
        <fullName evidence="5">NUDIX domain-containing protein</fullName>
    </submittedName>
</protein>
<comment type="cofactor">
    <cofactor evidence="1">
        <name>Mg(2+)</name>
        <dbReference type="ChEBI" id="CHEBI:18420"/>
    </cofactor>
</comment>
<organism evidence="5 6">
    <name type="scientific">Anaerocolumna jejuensis DSM 15929</name>
    <dbReference type="NCBI Taxonomy" id="1121322"/>
    <lineage>
        <taxon>Bacteria</taxon>
        <taxon>Bacillati</taxon>
        <taxon>Bacillota</taxon>
        <taxon>Clostridia</taxon>
        <taxon>Lachnospirales</taxon>
        <taxon>Lachnospiraceae</taxon>
        <taxon>Anaerocolumna</taxon>
    </lineage>
</organism>
<dbReference type="OrthoDB" id="9787476at2"/>
<keyword evidence="2" id="KW-0378">Hydrolase</keyword>
<name>A0A1M6M4F9_9FIRM</name>
<keyword evidence="3" id="KW-0812">Transmembrane</keyword>
<dbReference type="EMBL" id="FRAC01000007">
    <property type="protein sequence ID" value="SHJ78341.1"/>
    <property type="molecule type" value="Genomic_DNA"/>
</dbReference>
<keyword evidence="3" id="KW-0472">Membrane</keyword>
<dbReference type="Proteomes" id="UP000184386">
    <property type="component" value="Unassembled WGS sequence"/>
</dbReference>
<dbReference type="RefSeq" id="WP_073273250.1">
    <property type="nucleotide sequence ID" value="NZ_FRAC01000007.1"/>
</dbReference>
<dbReference type="PANTHER" id="PTHR43046">
    <property type="entry name" value="GDP-MANNOSE MANNOSYL HYDROLASE"/>
    <property type="match status" value="1"/>
</dbReference>
<evidence type="ECO:0000256" key="2">
    <source>
        <dbReference type="ARBA" id="ARBA00022801"/>
    </source>
</evidence>
<evidence type="ECO:0000256" key="1">
    <source>
        <dbReference type="ARBA" id="ARBA00001946"/>
    </source>
</evidence>
<sequence length="131" mass="15388">MEKYRILVKGIVQYEDKYLLAEKWYDDRIMDPYQWEFVDGKLEFGETPEKGVLRIVYENTGLTGHINRILYTWSFMIGDVCTIGICFHLLSMSDEVVLSEDLNDFKWVTKEEIGKYVSNKAMLEDIAKAEL</sequence>
<dbReference type="AlphaFoldDB" id="A0A1M6M4F9"/>
<dbReference type="Gene3D" id="3.90.79.10">
    <property type="entry name" value="Nucleoside Triphosphate Pyrophosphohydrolase"/>
    <property type="match status" value="1"/>
</dbReference>
<dbReference type="PROSITE" id="PS51462">
    <property type="entry name" value="NUDIX"/>
    <property type="match status" value="1"/>
</dbReference>
<dbReference type="Pfam" id="PF00293">
    <property type="entry name" value="NUDIX"/>
    <property type="match status" value="1"/>
</dbReference>
<feature type="domain" description="Nudix hydrolase" evidence="4">
    <location>
        <begin position="4"/>
        <end position="130"/>
    </location>
</feature>
<dbReference type="PANTHER" id="PTHR43046:SF14">
    <property type="entry name" value="MUTT_NUDIX FAMILY PROTEIN"/>
    <property type="match status" value="1"/>
</dbReference>
<keyword evidence="3" id="KW-1133">Transmembrane helix</keyword>
<keyword evidence="6" id="KW-1185">Reference proteome</keyword>
<evidence type="ECO:0000259" key="4">
    <source>
        <dbReference type="PROSITE" id="PS51462"/>
    </source>
</evidence>